<evidence type="ECO:0000313" key="1">
    <source>
        <dbReference type="EMBL" id="EMI28448.1"/>
    </source>
</evidence>
<evidence type="ECO:0000313" key="2">
    <source>
        <dbReference type="Proteomes" id="UP000011996"/>
    </source>
</evidence>
<dbReference type="STRING" id="1263868.RESH_00923"/>
<dbReference type="NCBIfam" id="TIGR02595">
    <property type="entry name" value="PEP_CTERM"/>
    <property type="match status" value="1"/>
</dbReference>
<sequence>MPGPSELVRAIRRIKFTISSSITKSLKMFYTNLHYQCAIAILSVSIITPVQAAVISEFEPNQIGIDAGTQTIELSGTPGVDFAGWVLAIGGEMSRFGTVDRAIEINGVFGSDGLLTTSITDFLDPTFTIVLADDFTGTVGVTDIDGNNDGIADDTSSIGNIQDALGVAGSEFDVGRLYGSDLGGQDLAFTGDQPRLVFRDASVGDWYALNDPDNGMIFDIDGNDVSNSLSFNGDPFSPSFGEINPTVSAVPEPSSLLALASLSVVAIRRRWKKR</sequence>
<gene>
    <name evidence="1" type="ORF">RESH_00923</name>
</gene>
<proteinExistence type="predicted"/>
<name>M5S9Y1_9BACT</name>
<protein>
    <submittedName>
        <fullName evidence="1">Extracellular nuclease</fullName>
    </submittedName>
</protein>
<dbReference type="InterPro" id="IPR013424">
    <property type="entry name" value="Ice-binding_C"/>
</dbReference>
<comment type="caution">
    <text evidence="1">The sequence shown here is derived from an EMBL/GenBank/DDBJ whole genome shotgun (WGS) entry which is preliminary data.</text>
</comment>
<reference evidence="1 2" key="1">
    <citation type="journal article" date="2013" name="Mar. Genomics">
        <title>Expression of sulfatases in Rhodopirellula baltica and the diversity of sulfatases in the genus Rhodopirellula.</title>
        <authorList>
            <person name="Wegner C.E."/>
            <person name="Richter-Heitmann T."/>
            <person name="Klindworth A."/>
            <person name="Klockow C."/>
            <person name="Richter M."/>
            <person name="Achstetter T."/>
            <person name="Glockner F.O."/>
            <person name="Harder J."/>
        </authorList>
    </citation>
    <scope>NUCLEOTIDE SEQUENCE [LARGE SCALE GENOMIC DNA]</scope>
    <source>
        <strain evidence="1 2">SH398</strain>
    </source>
</reference>
<dbReference type="Proteomes" id="UP000011996">
    <property type="component" value="Unassembled WGS sequence"/>
</dbReference>
<dbReference type="AlphaFoldDB" id="M5S9Y1"/>
<organism evidence="1 2">
    <name type="scientific">Rhodopirellula europaea SH398</name>
    <dbReference type="NCBI Taxonomy" id="1263868"/>
    <lineage>
        <taxon>Bacteria</taxon>
        <taxon>Pseudomonadati</taxon>
        <taxon>Planctomycetota</taxon>
        <taxon>Planctomycetia</taxon>
        <taxon>Pirellulales</taxon>
        <taxon>Pirellulaceae</taxon>
        <taxon>Rhodopirellula</taxon>
    </lineage>
</organism>
<accession>M5S9Y1</accession>
<dbReference type="EMBL" id="ANOF01000034">
    <property type="protein sequence ID" value="EMI28448.1"/>
    <property type="molecule type" value="Genomic_DNA"/>
</dbReference>
<dbReference type="PATRIC" id="fig|1263868.3.peg.998"/>